<evidence type="ECO:0000256" key="1">
    <source>
        <dbReference type="SAM" id="MobiDB-lite"/>
    </source>
</evidence>
<feature type="compositionally biased region" description="Pro residues" evidence="1">
    <location>
        <begin position="271"/>
        <end position="282"/>
    </location>
</feature>
<reference evidence="3 4" key="1">
    <citation type="submission" date="2014-04" db="EMBL/GenBank/DDBJ databases">
        <authorList>
            <consortium name="DOE Joint Genome Institute"/>
            <person name="Kuo A."/>
            <person name="Kohler A."/>
            <person name="Nagy L.G."/>
            <person name="Floudas D."/>
            <person name="Copeland A."/>
            <person name="Barry K.W."/>
            <person name="Cichocki N."/>
            <person name="Veneault-Fourrey C."/>
            <person name="LaButti K."/>
            <person name="Lindquist E.A."/>
            <person name="Lipzen A."/>
            <person name="Lundell T."/>
            <person name="Morin E."/>
            <person name="Murat C."/>
            <person name="Sun H."/>
            <person name="Tunlid A."/>
            <person name="Henrissat B."/>
            <person name="Grigoriev I.V."/>
            <person name="Hibbett D.S."/>
            <person name="Martin F."/>
            <person name="Nordberg H.P."/>
            <person name="Cantor M.N."/>
            <person name="Hua S.X."/>
        </authorList>
    </citation>
    <scope>NUCLEOTIDE SEQUENCE [LARGE SCALE GENOMIC DNA]</scope>
    <source>
        <strain evidence="3 4">LaAM-08-1</strain>
    </source>
</reference>
<evidence type="ECO:0000313" key="4">
    <source>
        <dbReference type="Proteomes" id="UP000054477"/>
    </source>
</evidence>
<dbReference type="CDD" id="cd00067">
    <property type="entry name" value="GAL4"/>
    <property type="match status" value="1"/>
</dbReference>
<dbReference type="HOGENOM" id="CLU_771764_0_0_1"/>
<dbReference type="EMBL" id="KN838725">
    <property type="protein sequence ID" value="KIJ96316.1"/>
    <property type="molecule type" value="Genomic_DNA"/>
</dbReference>
<evidence type="ECO:0000313" key="3">
    <source>
        <dbReference type="EMBL" id="KIJ96316.1"/>
    </source>
</evidence>
<dbReference type="GO" id="GO:0000981">
    <property type="term" value="F:DNA-binding transcription factor activity, RNA polymerase II-specific"/>
    <property type="evidence" value="ECO:0007669"/>
    <property type="project" value="InterPro"/>
</dbReference>
<dbReference type="PROSITE" id="PS00463">
    <property type="entry name" value="ZN2_CY6_FUNGAL_1"/>
    <property type="match status" value="1"/>
</dbReference>
<dbReference type="Proteomes" id="UP000054477">
    <property type="component" value="Unassembled WGS sequence"/>
</dbReference>
<dbReference type="OrthoDB" id="39175at2759"/>
<proteinExistence type="predicted"/>
<organism evidence="3 4">
    <name type="scientific">Laccaria amethystina LaAM-08-1</name>
    <dbReference type="NCBI Taxonomy" id="1095629"/>
    <lineage>
        <taxon>Eukaryota</taxon>
        <taxon>Fungi</taxon>
        <taxon>Dikarya</taxon>
        <taxon>Basidiomycota</taxon>
        <taxon>Agaricomycotina</taxon>
        <taxon>Agaricomycetes</taxon>
        <taxon>Agaricomycetidae</taxon>
        <taxon>Agaricales</taxon>
        <taxon>Agaricineae</taxon>
        <taxon>Hydnangiaceae</taxon>
        <taxon>Laccaria</taxon>
    </lineage>
</organism>
<dbReference type="PROSITE" id="PS50048">
    <property type="entry name" value="ZN2_CY6_FUNGAL_2"/>
    <property type="match status" value="1"/>
</dbReference>
<feature type="domain" description="Zn(2)-C6 fungal-type" evidence="2">
    <location>
        <begin position="296"/>
        <end position="331"/>
    </location>
</feature>
<dbReference type="STRING" id="1095629.A0A0C9XF56"/>
<feature type="compositionally biased region" description="Polar residues" evidence="1">
    <location>
        <begin position="246"/>
        <end position="259"/>
    </location>
</feature>
<dbReference type="GO" id="GO:0008270">
    <property type="term" value="F:zinc ion binding"/>
    <property type="evidence" value="ECO:0007669"/>
    <property type="project" value="InterPro"/>
</dbReference>
<evidence type="ECO:0000259" key="2">
    <source>
        <dbReference type="PROSITE" id="PS50048"/>
    </source>
</evidence>
<dbReference type="Gene3D" id="4.10.240.10">
    <property type="entry name" value="Zn(2)-C6 fungal-type DNA-binding domain"/>
    <property type="match status" value="1"/>
</dbReference>
<dbReference type="SMART" id="SM00066">
    <property type="entry name" value="GAL4"/>
    <property type="match status" value="1"/>
</dbReference>
<sequence length="360" mass="40465">MAIPSHRYPYSFAQQSGPEPLSLFAQTLRETDEEFYATFPQAREAMQALVEAQLNHGRGPAVNYVWYSATSSVPYQPSPHHDFMGVEYPPLNYDYASFQSMTIHPTTPSQHFGLKQSNPPEQLHQYYTPPLESRPDVNTYSQVNQLPSPAQSQHCYPCLYCKSQSLAVDPIVAPPAPAIRQTISATTKVPPPFDPTLQYRTMAELAWSNPPALTTPTRRHCTVQEPTARVTSGNHPPHVHARHAQHQSNYQTHTPSSHHSLVGRTHRSASPRPPRPLMPLTPLPVKRPAEKKPPLACFFCRGRKIACRSPIPGSKDKTCNQCQRRSLKCEYPLESRRGMRKKKVNINTDGPQVTLTKSKP</sequence>
<accession>A0A0C9XF56</accession>
<protein>
    <recommendedName>
        <fullName evidence="2">Zn(2)-C6 fungal-type domain-containing protein</fullName>
    </recommendedName>
</protein>
<name>A0A0C9XF56_9AGAR</name>
<dbReference type="SUPFAM" id="SSF57701">
    <property type="entry name" value="Zn2/Cys6 DNA-binding domain"/>
    <property type="match status" value="1"/>
</dbReference>
<keyword evidence="4" id="KW-1185">Reference proteome</keyword>
<dbReference type="InterPro" id="IPR001138">
    <property type="entry name" value="Zn2Cys6_DnaBD"/>
</dbReference>
<feature type="region of interest" description="Disordered" evidence="1">
    <location>
        <begin position="228"/>
        <end position="288"/>
    </location>
</feature>
<reference evidence="4" key="2">
    <citation type="submission" date="2015-01" db="EMBL/GenBank/DDBJ databases">
        <title>Evolutionary Origins and Diversification of the Mycorrhizal Mutualists.</title>
        <authorList>
            <consortium name="DOE Joint Genome Institute"/>
            <consortium name="Mycorrhizal Genomics Consortium"/>
            <person name="Kohler A."/>
            <person name="Kuo A."/>
            <person name="Nagy L.G."/>
            <person name="Floudas D."/>
            <person name="Copeland A."/>
            <person name="Barry K.W."/>
            <person name="Cichocki N."/>
            <person name="Veneault-Fourrey C."/>
            <person name="LaButti K."/>
            <person name="Lindquist E.A."/>
            <person name="Lipzen A."/>
            <person name="Lundell T."/>
            <person name="Morin E."/>
            <person name="Murat C."/>
            <person name="Riley R."/>
            <person name="Ohm R."/>
            <person name="Sun H."/>
            <person name="Tunlid A."/>
            <person name="Henrissat B."/>
            <person name="Grigoriev I.V."/>
            <person name="Hibbett D.S."/>
            <person name="Martin F."/>
        </authorList>
    </citation>
    <scope>NUCLEOTIDE SEQUENCE [LARGE SCALE GENOMIC DNA]</scope>
    <source>
        <strain evidence="4">LaAM-08-1</strain>
    </source>
</reference>
<dbReference type="InterPro" id="IPR036864">
    <property type="entry name" value="Zn2-C6_fun-type_DNA-bd_sf"/>
</dbReference>
<dbReference type="AlphaFoldDB" id="A0A0C9XF56"/>
<gene>
    <name evidence="3" type="ORF">K443DRAFT_682392</name>
</gene>
<dbReference type="Pfam" id="PF00172">
    <property type="entry name" value="Zn_clus"/>
    <property type="match status" value="1"/>
</dbReference>